<keyword evidence="2" id="KW-1185">Reference proteome</keyword>
<proteinExistence type="predicted"/>
<name>A0A1M5V7X8_9BURK</name>
<organism evidence="1 2">
    <name type="scientific">Pollutimonas bauzanensis</name>
    <dbReference type="NCBI Taxonomy" id="658167"/>
    <lineage>
        <taxon>Bacteria</taxon>
        <taxon>Pseudomonadati</taxon>
        <taxon>Pseudomonadota</taxon>
        <taxon>Betaproteobacteria</taxon>
        <taxon>Burkholderiales</taxon>
        <taxon>Alcaligenaceae</taxon>
        <taxon>Pollutimonas</taxon>
    </lineage>
</organism>
<gene>
    <name evidence="1" type="ORF">SAMN04488135_104277</name>
</gene>
<dbReference type="Proteomes" id="UP000184226">
    <property type="component" value="Unassembled WGS sequence"/>
</dbReference>
<dbReference type="AlphaFoldDB" id="A0A1M5V7X8"/>
<dbReference type="EMBL" id="FQXE01000004">
    <property type="protein sequence ID" value="SHH71321.1"/>
    <property type="molecule type" value="Genomic_DNA"/>
</dbReference>
<protein>
    <submittedName>
        <fullName evidence="1">Uncharacterized protein</fullName>
    </submittedName>
</protein>
<accession>A0A1M5V7X8</accession>
<dbReference type="RefSeq" id="WP_073102940.1">
    <property type="nucleotide sequence ID" value="NZ_FQXE01000004.1"/>
</dbReference>
<evidence type="ECO:0000313" key="2">
    <source>
        <dbReference type="Proteomes" id="UP000184226"/>
    </source>
</evidence>
<sequence length="105" mass="11170">MRSVVTVVFNARQSIELAVDVEPGGPASAAARAWFETTWLRLGCEPLRASGKVLLLDKILGVADALGYLELSGNKDLALEFATQAAMALEKPRITVDLPGLTVGF</sequence>
<reference evidence="1 2" key="1">
    <citation type="submission" date="2016-11" db="EMBL/GenBank/DDBJ databases">
        <authorList>
            <person name="Jaros S."/>
            <person name="Januszkiewicz K."/>
            <person name="Wedrychowicz H."/>
        </authorList>
    </citation>
    <scope>NUCLEOTIDE SEQUENCE [LARGE SCALE GENOMIC DNA]</scope>
    <source>
        <strain evidence="1 2">CGMCC 1.10190</strain>
    </source>
</reference>
<dbReference type="OrthoDB" id="5297048at2"/>
<evidence type="ECO:0000313" key="1">
    <source>
        <dbReference type="EMBL" id="SHH71321.1"/>
    </source>
</evidence>